<dbReference type="InterPro" id="IPR005561">
    <property type="entry name" value="ANTAR"/>
</dbReference>
<dbReference type="RefSeq" id="WP_380561645.1">
    <property type="nucleotide sequence ID" value="NZ_JBEUKS010000001.1"/>
</dbReference>
<sequence length="258" mass="27264">MIGERMAQVLTLLQSQLREGSGSIADISDLGVRALDVDGLTVSLTAEDGSAEPVWCSDEAARRFEDLQFTLGQGPGPEALRGGVRVLVPDLAQVWRQRWPELSREAPGLATRAVFCFPMGIRAVPVGVLTALRRTPGPLTDEQVEDAQVLAHALTARALGSGGLGGKGMGGGVSGVGTAVPVDSRQALHHAVIHQATGMVSVQLDLSLPQALLRLRAHAFGTGRSITDISRDVVERRLRLDDTYGNGNGTPMPVPEKD</sequence>
<dbReference type="SMART" id="SM01012">
    <property type="entry name" value="ANTAR"/>
    <property type="match status" value="1"/>
</dbReference>
<gene>
    <name evidence="2" type="ORF">ABUW04_00765</name>
</gene>
<evidence type="ECO:0000313" key="2">
    <source>
        <dbReference type="EMBL" id="MFC1436776.1"/>
    </source>
</evidence>
<feature type="domain" description="ANTAR" evidence="1">
    <location>
        <begin position="146"/>
        <end position="234"/>
    </location>
</feature>
<comment type="caution">
    <text evidence="2">The sequence shown here is derived from an EMBL/GenBank/DDBJ whole genome shotgun (WGS) entry which is preliminary data.</text>
</comment>
<dbReference type="Proteomes" id="UP001592581">
    <property type="component" value="Unassembled WGS sequence"/>
</dbReference>
<dbReference type="InterPro" id="IPR029016">
    <property type="entry name" value="GAF-like_dom_sf"/>
</dbReference>
<organism evidence="2 3">
    <name type="scientific">Streptacidiphilus jeojiensis</name>
    <dbReference type="NCBI Taxonomy" id="3229225"/>
    <lineage>
        <taxon>Bacteria</taxon>
        <taxon>Bacillati</taxon>
        <taxon>Actinomycetota</taxon>
        <taxon>Actinomycetes</taxon>
        <taxon>Kitasatosporales</taxon>
        <taxon>Streptomycetaceae</taxon>
        <taxon>Streptacidiphilus</taxon>
    </lineage>
</organism>
<reference evidence="2 3" key="1">
    <citation type="submission" date="2024-06" db="EMBL/GenBank/DDBJ databases">
        <authorList>
            <person name="Lee S.D."/>
        </authorList>
    </citation>
    <scope>NUCLEOTIDE SEQUENCE [LARGE SCALE GENOMIC DNA]</scope>
    <source>
        <strain evidence="2 3">N1-10</strain>
    </source>
</reference>
<accession>A0ABV6XEU2</accession>
<proteinExistence type="predicted"/>
<name>A0ABV6XEU2_9ACTN</name>
<dbReference type="Gene3D" id="3.30.450.40">
    <property type="match status" value="1"/>
</dbReference>
<dbReference type="EMBL" id="JBEUKS010000001">
    <property type="protein sequence ID" value="MFC1436776.1"/>
    <property type="molecule type" value="Genomic_DNA"/>
</dbReference>
<protein>
    <submittedName>
        <fullName evidence="2">GAF and ANTAR domain-containing protein</fullName>
    </submittedName>
</protein>
<keyword evidence="3" id="KW-1185">Reference proteome</keyword>
<evidence type="ECO:0000259" key="1">
    <source>
        <dbReference type="SMART" id="SM01012"/>
    </source>
</evidence>
<evidence type="ECO:0000313" key="3">
    <source>
        <dbReference type="Proteomes" id="UP001592581"/>
    </source>
</evidence>
<dbReference type="SUPFAM" id="SSF55781">
    <property type="entry name" value="GAF domain-like"/>
    <property type="match status" value="1"/>
</dbReference>